<proteinExistence type="predicted"/>
<reference evidence="2" key="1">
    <citation type="submission" date="2016-11" db="UniProtKB">
        <authorList>
            <consortium name="WormBaseParasite"/>
        </authorList>
    </citation>
    <scope>IDENTIFICATION</scope>
    <source>
        <strain evidence="2">KR3021</strain>
    </source>
</reference>
<sequence length="2308" mass="263574">MVSIYVKYLFLWGILPISLVFAALIRPCFISIFYIISALICPTLLLSSTGKNPKLTNLITVSSLVGSVILLLLQVVFQITSAFVPSLYTVDCLHSASYYILGSVGYFPGKGSTGFDLARSFLPELVAFVANVITTLIVLLKNKDVADDFHNAVGQESYQMTDARLHNQNNDTFSKLKTASIALKMALQKVSEAAIVMYTAVISICRPSLLNAPYFLLFIAIITQWGLYSKISRLQLNGLKKFLIFYSAIHFLMLYLYQIEMVNDTYIGAWKQDKWNVIGIVSVFQTTCKDAFVLRPVAEFTVHFDYFGVLFYYFILMLQFHWTKSGIKNATSFYKDEDYDGNSSVHEDLLNENNASTEEVQQVRPQIKTMQRMTSRIMDRNKISSVFRKPGRKGPIGSEGIITIICFFLDHYYVIPLLSMMTYALIYHSVTGLIYLFIVCFLWAVGETRTYSLKASVFIVSFTELVIVTQYVYYMQIPLIFDYEWAKNEQEILSIIGFQNFTNSTQVFTGLLIKIGLSLPLFVLLRQYLREKYFDSIGEPIDNSRIDYGTFDHPVSQINWNAEESDVDRENMDKTTASKIVNTMTRLVTKFWIFIVALILLLASIDNVPTAFTVGFFVLWCIFIICLQTPLRTFRNLLFAYWTICIMYTSVVVLCVYIYQFTNIPEWFQTLTGIKAEWCEKIGLINYKSAHKSSLLKALFWPISFILVTVLQLKLFHDPWIKMTRCDGALSVQTTPLDEEVPQASTSTANCSSDSLSTKLISVWNELSEIFCRILELHLNKLLLLVIIIIAANDVTAINAVVVCLCSLAYIFPYFSMPITFLLGMYLSVAGSSKMIYQIAFVDQGLKNPLNEFANGTCDLNFTTNVTLPQYIGLVATDNGSNIAGIIWSLIGIAIVCVVRNRQIISRSKLGIEKPRHSLVFGNFDPRTYDSSLLNCAKFIIDYTFYKFGLEISFIAMAINAWQRMDFIGLLLMAFLFGFVFISRTKVKNLWLFFVGFMAIIVPTQYIMVLGLPQDLCYKYPWMYLVESTFPDINQIKLFRFFNLADYAKKIVPGNTVWDFLLLMIVSCQYKVFGREHENHPAGDNDTIYKTKPFELFRNNPHQDFITKTKSLVDYIKYGVFMYAQWFSLVMVFVAGLGGTSLFALGYVLLAFWMLWQGTKLYSIKNFTLTLKRWNILIAYNIFAMLFKIAIQFVACVLTNSLKDHCLVRQLFSIVCVYDAVLDPTETCVVPITEAKIGFDILCFGCLVFQHRILHSYYFQHCIVDFRCQMISSNRGAVLKNQLIEKQMKKQNDHESKKLTEIKEKTAAIRKRYEEQQTIGEASCFTPETYGQAKRSGDYYMFLHETSNETNDTTNNAAPEVDPGCTTAGITPIQLAYLAVDKDLQLKKTLDAVKSSEDIENDDDRISKAVQRKHDESHKSQEKSAVIVSGILFVLKFVEQGLSYVAAFLNRRTREHRYVSFVLNKENARLREELGDSLYDSKKTVSEIRKEWDKRKLYCVRSENDIVTMESLALTKWYDRNVVGRFLTAAGYCISAYTDILCYILAIIAHAQSGLITMPLPLMVFLWGSLASPRPSKLFWICMLAYTQLVIFLKFVVQFGTMGNEVATVYESEHTLGSFLLLSGLIKMSDYAFWDVFLLFALFFHRYNLRRLGLWKEANVNVTFLDNVSTSSSDNLSLEEGEGSHNQVIPNLDTSEESNMNCVVLFYTKLFNPKFRAIKDLYPYMFLMDVIAFFIVVFGYKYFGDGSTGNVISDISANRVPLAFALMMIVLSFMIVIDRGLYLRKAKYCKFAYQLITIVFLHIWLFGVLPKITTVQARANIAGKLLYIVKGIYLLISAWQIRNGYPVLCSGNLITHSYGLVNMVCFKVFQAVPFLYEIRTAIDWTWTDTSMPLFDYFNMENYYAVVYNLKCARTFENNYPAPRGEAKGTLIKYLMGLPTILILIFVIWCPLLAFALLNTIGLQLPPESVKMTIGIEGYPPLYSMQSNNINMFSLQEYSTLIDQVRTGHFPSKKSRVKTALAFTEDYTNEDIHKILFRPESENNWIISNQSLSALHKELNSTQAINLKINLEVTRTRQAPSAEPIRHTTTFTVSLPYDSEARRNLTDIMDSSKLAQNVTIQYALPEFINIPNEGQLSPAWQILNLFNGDKASNETFVNMSLAKTNGALSSAWKTQLHPTSVMAGLMPTINMTDYEGSEGAYYLQLIVFVNRVYPSIINKYISGGIIAMYIALVLMLHRLIRGMITNAPLDVIINEIPNPDFLLRICLDIYLVREAKDFVLEQDLFAKLIFLFRSPATLIEWTRYKVKTE</sequence>
<dbReference type="WBParaSite" id="RSKR_0000853800.1">
    <property type="protein sequence ID" value="RSKR_0000853800.1"/>
    <property type="gene ID" value="RSKR_0000853800"/>
</dbReference>
<accession>A0AC35U6K3</accession>
<organism evidence="1 2">
    <name type="scientific">Rhabditophanes sp. KR3021</name>
    <dbReference type="NCBI Taxonomy" id="114890"/>
    <lineage>
        <taxon>Eukaryota</taxon>
        <taxon>Metazoa</taxon>
        <taxon>Ecdysozoa</taxon>
        <taxon>Nematoda</taxon>
        <taxon>Chromadorea</taxon>
        <taxon>Rhabditida</taxon>
        <taxon>Tylenchina</taxon>
        <taxon>Panagrolaimomorpha</taxon>
        <taxon>Strongyloidoidea</taxon>
        <taxon>Alloionematidae</taxon>
        <taxon>Rhabditophanes</taxon>
    </lineage>
</organism>
<evidence type="ECO:0000313" key="1">
    <source>
        <dbReference type="Proteomes" id="UP000095286"/>
    </source>
</evidence>
<name>A0AC35U6K3_9BILA</name>
<evidence type="ECO:0000313" key="2">
    <source>
        <dbReference type="WBParaSite" id="RSKR_0000853800.1"/>
    </source>
</evidence>
<dbReference type="Proteomes" id="UP000095286">
    <property type="component" value="Unplaced"/>
</dbReference>
<protein>
    <submittedName>
        <fullName evidence="2">Piezo-type mechanosensitive ion channel component</fullName>
    </submittedName>
</protein>